<evidence type="ECO:0000313" key="1">
    <source>
        <dbReference type="EMBL" id="SNR36928.1"/>
    </source>
</evidence>
<accession>A0A238VRP8</accession>
<name>A0A238VRP8_9ACTN</name>
<keyword evidence="2" id="KW-1185">Reference proteome</keyword>
<protein>
    <submittedName>
        <fullName evidence="1">Uncharacterized protein</fullName>
    </submittedName>
</protein>
<organism evidence="1 2">
    <name type="scientific">Blastococcus mobilis</name>
    <dbReference type="NCBI Taxonomy" id="1938746"/>
    <lineage>
        <taxon>Bacteria</taxon>
        <taxon>Bacillati</taxon>
        <taxon>Actinomycetota</taxon>
        <taxon>Actinomycetes</taxon>
        <taxon>Geodermatophilales</taxon>
        <taxon>Geodermatophilaceae</taxon>
        <taxon>Blastococcus</taxon>
    </lineage>
</organism>
<dbReference type="AlphaFoldDB" id="A0A238VRP8"/>
<evidence type="ECO:0000313" key="2">
    <source>
        <dbReference type="Proteomes" id="UP000198403"/>
    </source>
</evidence>
<gene>
    <name evidence="1" type="ORF">SAMN06272737_104189</name>
</gene>
<sequence length="526" mass="58303">MGAQIHARQARQSKRGATRVFRCRYEQDGEAGVHYFTVVTRPKADARLLIDQAVAAPPCPRPEHTGRHVWPNGTYKTAAGERQRYRCVNREDDSDYHSFSAELPRAVVEEETCCPDCEVLTPRHAGTEAASRRLNVPTPVVVSVLRDLADGHAYTAVSKRALEQMKRPTGRVRTVGGKTPDELHEAGQFGPRRELKAHWHLSADILERFAPFVTEPAFEAMRVEEAAYRAEGLPVVYFADEVSVKRDYARSATLTSAPVVWTALVVSRTRWERDKDGRVTGRSSRLVRVRALPNASAEAWRLVLAELDAPNFLVADGAAAIEKAATAVWGKKTTVVPCMFHATRNIEANLTPTRGGLADKVRDHMYALSRDLMRDGGPKAVSSWFDDLEDVTAAADLPADLVAAQRRRYEPLLRRTALVAQRHNDPEVQVSNAAVEAQIRLWVKRMTTRRGAMFSNLARTNLLGDLIVTGANGALLDQHEVARAIRHASKTHRGWAPPPRALTEPAGVLGLRDAFSVTELLERHSS</sequence>
<dbReference type="EMBL" id="FZNO01000004">
    <property type="protein sequence ID" value="SNR36928.1"/>
    <property type="molecule type" value="Genomic_DNA"/>
</dbReference>
<dbReference type="Proteomes" id="UP000198403">
    <property type="component" value="Unassembled WGS sequence"/>
</dbReference>
<reference evidence="1 2" key="1">
    <citation type="submission" date="2017-06" db="EMBL/GenBank/DDBJ databases">
        <authorList>
            <person name="Kim H.J."/>
            <person name="Triplett B.A."/>
        </authorList>
    </citation>
    <scope>NUCLEOTIDE SEQUENCE [LARGE SCALE GENOMIC DNA]</scope>
    <source>
        <strain evidence="1 2">DSM 44272</strain>
    </source>
</reference>
<proteinExistence type="predicted"/>